<name>E4T7M7_PALPW</name>
<dbReference type="HOGENOM" id="CLU_2810208_0_0_10"/>
<accession>E4T7M7</accession>
<dbReference type="OrthoDB" id="853797at2"/>
<reference key="1">
    <citation type="submission" date="2010-11" db="EMBL/GenBank/DDBJ databases">
        <title>The complete genome of Paludibacter propionicigenes DSM 17365.</title>
        <authorList>
            <consortium name="US DOE Joint Genome Institute (JGI-PGF)"/>
            <person name="Lucas S."/>
            <person name="Copeland A."/>
            <person name="Lapidus A."/>
            <person name="Bruce D."/>
            <person name="Goodwin L."/>
            <person name="Pitluck S."/>
            <person name="Kyrpides N."/>
            <person name="Mavromatis K."/>
            <person name="Ivanova N."/>
            <person name="Munk A.C."/>
            <person name="Brettin T."/>
            <person name="Detter J.C."/>
            <person name="Han C."/>
            <person name="Tapia R."/>
            <person name="Land M."/>
            <person name="Hauser L."/>
            <person name="Markowitz V."/>
            <person name="Cheng J.-F."/>
            <person name="Hugenholtz P."/>
            <person name="Woyke T."/>
            <person name="Wu D."/>
            <person name="Gronow S."/>
            <person name="Wellnitz S."/>
            <person name="Brambilla E."/>
            <person name="Klenk H.-P."/>
            <person name="Eisen J.A."/>
        </authorList>
    </citation>
    <scope>NUCLEOTIDE SEQUENCE</scope>
    <source>
        <strain>WB4</strain>
    </source>
</reference>
<reference evidence="1 2" key="2">
    <citation type="journal article" date="2011" name="Stand. Genomic Sci.">
        <title>Complete genome sequence of Paludibacter propionicigenes type strain (WB4).</title>
        <authorList>
            <person name="Gronow S."/>
            <person name="Munk C."/>
            <person name="Lapidus A."/>
            <person name="Nolan M."/>
            <person name="Lucas S."/>
            <person name="Hammon N."/>
            <person name="Deshpande S."/>
            <person name="Cheng J.F."/>
            <person name="Tapia R."/>
            <person name="Han C."/>
            <person name="Goodwin L."/>
            <person name="Pitluck S."/>
            <person name="Liolios K."/>
            <person name="Ivanova N."/>
            <person name="Mavromatis K."/>
            <person name="Mikhailova N."/>
            <person name="Pati A."/>
            <person name="Chen A."/>
            <person name="Palaniappan K."/>
            <person name="Land M."/>
            <person name="Hauser L."/>
            <person name="Chang Y.J."/>
            <person name="Jeffries C.D."/>
            <person name="Brambilla E."/>
            <person name="Rohde M."/>
            <person name="Goker M."/>
            <person name="Detter J.C."/>
            <person name="Woyke T."/>
            <person name="Bristow J."/>
            <person name="Eisen J.A."/>
            <person name="Markowitz V."/>
            <person name="Hugenholtz P."/>
            <person name="Kyrpides N.C."/>
            <person name="Klenk H.P."/>
        </authorList>
    </citation>
    <scope>NUCLEOTIDE SEQUENCE [LARGE SCALE GENOMIC DNA]</scope>
    <source>
        <strain evidence="2">DSM 17365 / JCM 13257 / WB4</strain>
    </source>
</reference>
<protein>
    <recommendedName>
        <fullName evidence="3">MarR family transcriptional regulator</fullName>
    </recommendedName>
</protein>
<dbReference type="AlphaFoldDB" id="E4T7M7"/>
<evidence type="ECO:0000313" key="2">
    <source>
        <dbReference type="Proteomes" id="UP000008718"/>
    </source>
</evidence>
<dbReference type="RefSeq" id="WP_013446090.1">
    <property type="nucleotide sequence ID" value="NC_014734.1"/>
</dbReference>
<dbReference type="Proteomes" id="UP000008718">
    <property type="component" value="Chromosome"/>
</dbReference>
<organism evidence="1 2">
    <name type="scientific">Paludibacter propionicigenes (strain DSM 17365 / JCM 13257 / WB4)</name>
    <dbReference type="NCBI Taxonomy" id="694427"/>
    <lineage>
        <taxon>Bacteria</taxon>
        <taxon>Pseudomonadati</taxon>
        <taxon>Bacteroidota</taxon>
        <taxon>Bacteroidia</taxon>
        <taxon>Bacteroidales</taxon>
        <taxon>Paludibacteraceae</taxon>
        <taxon>Paludibacter</taxon>
    </lineage>
</organism>
<dbReference type="eggNOG" id="ENOG5033GB8">
    <property type="taxonomic scope" value="Bacteria"/>
</dbReference>
<proteinExistence type="predicted"/>
<gene>
    <name evidence="1" type="ordered locus">Palpr_2589</name>
</gene>
<keyword evidence="2" id="KW-1185">Reference proteome</keyword>
<evidence type="ECO:0000313" key="1">
    <source>
        <dbReference type="EMBL" id="ADQ80721.1"/>
    </source>
</evidence>
<dbReference type="EMBL" id="CP002345">
    <property type="protein sequence ID" value="ADQ80721.1"/>
    <property type="molecule type" value="Genomic_DNA"/>
</dbReference>
<dbReference type="KEGG" id="ppn:Palpr_2589"/>
<sequence>MNDKELLLQAFKANQGKMDEITLGEQLGLSETETQRIISQLLSEHKIEFEQFGLCNYKTK</sequence>
<evidence type="ECO:0008006" key="3">
    <source>
        <dbReference type="Google" id="ProtNLM"/>
    </source>
</evidence>
<dbReference type="STRING" id="694427.Palpr_2589"/>